<evidence type="ECO:0000313" key="4">
    <source>
        <dbReference type="Proteomes" id="UP000602532"/>
    </source>
</evidence>
<comment type="caution">
    <text evidence="3">The sequence shown here is derived from an EMBL/GenBank/DDBJ whole genome shotgun (WGS) entry which is preliminary data.</text>
</comment>
<proteinExistence type="predicted"/>
<dbReference type="Pfam" id="PF00092">
    <property type="entry name" value="VWA"/>
    <property type="match status" value="1"/>
</dbReference>
<dbReference type="InterPro" id="IPR002035">
    <property type="entry name" value="VWF_A"/>
</dbReference>
<dbReference type="RefSeq" id="WP_191766068.1">
    <property type="nucleotide sequence ID" value="NZ_JACSPM010000002.1"/>
</dbReference>
<evidence type="ECO:0000256" key="1">
    <source>
        <dbReference type="SAM" id="Phobius"/>
    </source>
</evidence>
<keyword evidence="1" id="KW-1133">Transmembrane helix</keyword>
<dbReference type="InterPro" id="IPR036465">
    <property type="entry name" value="vWFA_dom_sf"/>
</dbReference>
<organism evidence="3 4">
    <name type="scientific">Microbacterium gallinarum</name>
    <dbReference type="NCBI Taxonomy" id="2762209"/>
    <lineage>
        <taxon>Bacteria</taxon>
        <taxon>Bacillati</taxon>
        <taxon>Actinomycetota</taxon>
        <taxon>Actinomycetes</taxon>
        <taxon>Micrococcales</taxon>
        <taxon>Microbacteriaceae</taxon>
        <taxon>Microbacterium</taxon>
    </lineage>
</organism>
<dbReference type="PROSITE" id="PS50234">
    <property type="entry name" value="VWFA"/>
    <property type="match status" value="1"/>
</dbReference>
<dbReference type="Pfam" id="PF19403">
    <property type="entry name" value="SpaA_2"/>
    <property type="match status" value="1"/>
</dbReference>
<dbReference type="Gene3D" id="3.40.50.410">
    <property type="entry name" value="von Willebrand factor, type A domain"/>
    <property type="match status" value="1"/>
</dbReference>
<protein>
    <submittedName>
        <fullName evidence="3">VWA domain-containing protein</fullName>
    </submittedName>
</protein>
<evidence type="ECO:0000259" key="2">
    <source>
        <dbReference type="PROSITE" id="PS50234"/>
    </source>
</evidence>
<keyword evidence="1" id="KW-0812">Transmembrane</keyword>
<keyword evidence="4" id="KW-1185">Reference proteome</keyword>
<name>A0ABR8X392_9MICO</name>
<dbReference type="EMBL" id="JACSPM010000002">
    <property type="protein sequence ID" value="MBD8023760.1"/>
    <property type="molecule type" value="Genomic_DNA"/>
</dbReference>
<feature type="domain" description="VWFA" evidence="2">
    <location>
        <begin position="336"/>
        <end position="536"/>
    </location>
</feature>
<dbReference type="CDD" id="cd00198">
    <property type="entry name" value="vWFA"/>
    <property type="match status" value="1"/>
</dbReference>
<feature type="transmembrane region" description="Helical" evidence="1">
    <location>
        <begin position="1028"/>
        <end position="1046"/>
    </location>
</feature>
<evidence type="ECO:0000313" key="3">
    <source>
        <dbReference type="EMBL" id="MBD8023760.1"/>
    </source>
</evidence>
<dbReference type="SUPFAM" id="SSF53300">
    <property type="entry name" value="vWA-like"/>
    <property type="match status" value="1"/>
</dbReference>
<sequence length="1057" mass="108110">MLTGALVVGGFAPASAAMLDTGIGADRPATLGASVRDGLATAISPLEVITTECGSTADCARLTITNSVVGGTATASDWTLKAVRNNASADEFAFTSGQLRTVPRNQSGTQTTYTLSATPVDPALASRYTTTFACTVSSGASRNVSARTVTYGASDSTGSTTASRRNANCTFTHTYQGASVVIDARVLRKESTPADLSNPAYLAGMTYRLHEVAGTGSNANPYRPGAATAFSCTIGAAPATSCTIPVEGASALGKEYFVVQVPNAATYTNETLMLGDYGGPTTPFRYAGRTPQLGAGQTVSFPNDAPGSTGITTRSDVVAASLANPAIALSCQEGLRIAIQMDLSNSVSSSQRLQYRAALLDLVDSLVGTGTQVALFTFGASSPARSGWQAPAPRSVDTALAAIKSDITTFTGDPGGTQTTNWDLALRSMATANAGLSDKYDLALFLTDGAPNYISNSVGNGGVAVNSYNVTTKSLEQAIFSANQLKAQGTRVVAVGIGDGASGDVSRNLAAVSGLTARSDYFQGAWDALGASIQNIVNSAICRVPVTVKKETLNPQNQWTATNGWAMTLNASANVGTATRNGAATQQTAGTAGATQLGEAHWTVDFSRADAVGTLTVSESFTGKPGFGWQSGSYVVHHQNGTETTGSLTGPSNQQISGLSVTDRVEVTFRNAATARVKATKAWVVKDSAGNTVGTYTQPTTGAAVPQGLTAAPVLGSIASPAWGQEYSGYAQGSELSVDETASVDAALLPGCELTSAKVTSVNGQTTAHDLPFAATLVADLNTFVITNTVTCTQTLNLVKTVAAPGLESPSTWLLEAKGPAGALPGPKGTYSPTTPVTASVTPDAIYTLQESGGPATYVPVDGWRCVLTGTTTAVAVAESGVRVPLGKDVTCTVTNATAKLTILKQTTDGSGLTPADFTVTGAPAAGYDLPVLQAAGSATANDQNTFEVRPAHTYTLAESTEAATIAYRNLALQKLVAGGDPSVDDDWEDVGSTDIQVGAGEHAVYRFVNDDVPAVVLPLTGGTASDLYLLLGGALMAAFVAFAAWHASRRLKRGNA</sequence>
<keyword evidence="1" id="KW-0472">Membrane</keyword>
<dbReference type="Proteomes" id="UP000602532">
    <property type="component" value="Unassembled WGS sequence"/>
</dbReference>
<dbReference type="InterPro" id="IPR045826">
    <property type="entry name" value="SpaA_PFL_dom_2"/>
</dbReference>
<reference evidence="3 4" key="1">
    <citation type="submission" date="2020-08" db="EMBL/GenBank/DDBJ databases">
        <title>A Genomic Blueprint of the Chicken Gut Microbiome.</title>
        <authorList>
            <person name="Gilroy R."/>
            <person name="Ravi A."/>
            <person name="Getino M."/>
            <person name="Pursley I."/>
            <person name="Horton D.L."/>
            <person name="Alikhan N.-F."/>
            <person name="Baker D."/>
            <person name="Gharbi K."/>
            <person name="Hall N."/>
            <person name="Watson M."/>
            <person name="Adriaenssens E.M."/>
            <person name="Foster-Nyarko E."/>
            <person name="Jarju S."/>
            <person name="Secka A."/>
            <person name="Antonio M."/>
            <person name="Oren A."/>
            <person name="Chaudhuri R."/>
            <person name="La Ragione R.M."/>
            <person name="Hildebrand F."/>
            <person name="Pallen M.J."/>
        </authorList>
    </citation>
    <scope>NUCLEOTIDE SEQUENCE [LARGE SCALE GENOMIC DNA]</scope>
    <source>
        <strain evidence="3 4">Sa1CUA4</strain>
    </source>
</reference>
<accession>A0ABR8X392</accession>
<gene>
    <name evidence="3" type="ORF">H9622_09165</name>
</gene>